<dbReference type="Pfam" id="PF23622">
    <property type="entry name" value="LRR_At1g61320_AtMIF1"/>
    <property type="match status" value="2"/>
</dbReference>
<protein>
    <recommendedName>
        <fullName evidence="2">F-box domain-containing protein</fullName>
    </recommendedName>
</protein>
<evidence type="ECO:0000313" key="4">
    <source>
        <dbReference type="Proteomes" id="UP001497457"/>
    </source>
</evidence>
<keyword evidence="4" id="KW-1185">Reference proteome</keyword>
<gene>
    <name evidence="3" type="ORF">URODEC1_LOCUS107052</name>
</gene>
<feature type="region of interest" description="Disordered" evidence="1">
    <location>
        <begin position="1"/>
        <end position="20"/>
    </location>
</feature>
<organism evidence="3 4">
    <name type="scientific">Urochloa decumbens</name>
    <dbReference type="NCBI Taxonomy" id="240449"/>
    <lineage>
        <taxon>Eukaryota</taxon>
        <taxon>Viridiplantae</taxon>
        <taxon>Streptophyta</taxon>
        <taxon>Embryophyta</taxon>
        <taxon>Tracheophyta</taxon>
        <taxon>Spermatophyta</taxon>
        <taxon>Magnoliopsida</taxon>
        <taxon>Liliopsida</taxon>
        <taxon>Poales</taxon>
        <taxon>Poaceae</taxon>
        <taxon>PACMAD clade</taxon>
        <taxon>Panicoideae</taxon>
        <taxon>Panicodae</taxon>
        <taxon>Paniceae</taxon>
        <taxon>Melinidinae</taxon>
        <taxon>Urochloa</taxon>
    </lineage>
</organism>
<dbReference type="InterPro" id="IPR036047">
    <property type="entry name" value="F-box-like_dom_sf"/>
</dbReference>
<evidence type="ECO:0000313" key="3">
    <source>
        <dbReference type="EMBL" id="CAL5078271.1"/>
    </source>
</evidence>
<dbReference type="InterPro" id="IPR032675">
    <property type="entry name" value="LRR_dom_sf"/>
</dbReference>
<dbReference type="SUPFAM" id="SSF81383">
    <property type="entry name" value="F-box domain"/>
    <property type="match status" value="1"/>
</dbReference>
<name>A0ABC9FNY0_9POAL</name>
<dbReference type="InterPro" id="IPR001810">
    <property type="entry name" value="F-box_dom"/>
</dbReference>
<accession>A0ABC9FNY0</accession>
<evidence type="ECO:0000259" key="2">
    <source>
        <dbReference type="PROSITE" id="PS50181"/>
    </source>
</evidence>
<feature type="domain" description="F-box" evidence="2">
    <location>
        <begin position="37"/>
        <end position="84"/>
    </location>
</feature>
<dbReference type="CDD" id="cd22160">
    <property type="entry name" value="F-box_AtFBL13-like"/>
    <property type="match status" value="1"/>
</dbReference>
<dbReference type="PROSITE" id="PS50181">
    <property type="entry name" value="FBOX"/>
    <property type="match status" value="1"/>
</dbReference>
<dbReference type="Proteomes" id="UP001497457">
    <property type="component" value="Chromosome 7b"/>
</dbReference>
<reference evidence="3" key="1">
    <citation type="submission" date="2024-10" db="EMBL/GenBank/DDBJ databases">
        <authorList>
            <person name="Ryan C."/>
        </authorList>
    </citation>
    <scope>NUCLEOTIDE SEQUENCE [LARGE SCALE GENOMIC DNA]</scope>
</reference>
<dbReference type="Gene3D" id="3.80.10.10">
    <property type="entry name" value="Ribonuclease Inhibitor"/>
    <property type="match status" value="1"/>
</dbReference>
<sequence length="464" mass="53425">MSPTSPPAPPSPPESTDDCIPLEKSTWRNVKKHAPNPDRISALPDDILIKILSLVTVKEAAMTDVLSPRWRHLWENIDHLTLHMDTFGMQVPANSDYRGNPDLWNSEATKFVNKVNGVLRHHKCNRIKKFEVKFPLSSVHSSEIDHWVAFAAASSSEMLNLVLSDYLCGVRVPTKHSERYNFPLKHYVDLRCCQLHYMFLSTCRLETVPANLIGFSYLFALQLDYVQVVDEVLQSIISSCRALHHLYLRRCDKLINLRTSHAELVTLEVSNCWKLLSISIHAEKLKCFSYMDCIGAFPELKTLRLQFPSRLRVSHILHLSGRFTGLKEIMLYLLTSWKKSIRFVAYLLKAAHLVERLELEAHGNLRPPKKLKIRWPKNFTPTRLRTIRIGGFSGESEMVQLVFFLLWSPMLKTLLIDTHRRNCLSIRTRMREESEDAARCNYAREVVSTQLAPNVPSTVKFTIL</sequence>
<dbReference type="EMBL" id="OZ075117">
    <property type="protein sequence ID" value="CAL5078271.1"/>
    <property type="molecule type" value="Genomic_DNA"/>
</dbReference>
<feature type="compositionally biased region" description="Pro residues" evidence="1">
    <location>
        <begin position="1"/>
        <end position="13"/>
    </location>
</feature>
<evidence type="ECO:0000256" key="1">
    <source>
        <dbReference type="SAM" id="MobiDB-lite"/>
    </source>
</evidence>
<dbReference type="AlphaFoldDB" id="A0ABC9FNY0"/>
<dbReference type="InterPro" id="IPR055357">
    <property type="entry name" value="LRR_At1g61320_AtMIF1"/>
</dbReference>
<dbReference type="InterPro" id="IPR053772">
    <property type="entry name" value="At1g61320/At1g61330-like"/>
</dbReference>
<dbReference type="PANTHER" id="PTHR34145:SF28">
    <property type="entry name" value="F-BOX DOMAIN-CONTAINING PROTEIN"/>
    <property type="match status" value="1"/>
</dbReference>
<dbReference type="PANTHER" id="PTHR34145">
    <property type="entry name" value="OS02G0105600 PROTEIN"/>
    <property type="match status" value="1"/>
</dbReference>
<dbReference type="InterPro" id="IPR053781">
    <property type="entry name" value="F-box_AtFBL13-like"/>
</dbReference>
<proteinExistence type="predicted"/>
<dbReference type="SUPFAM" id="SSF52047">
    <property type="entry name" value="RNI-like"/>
    <property type="match status" value="1"/>
</dbReference>